<proteinExistence type="predicted"/>
<keyword evidence="3" id="KW-1185">Reference proteome</keyword>
<feature type="compositionally biased region" description="Low complexity" evidence="1">
    <location>
        <begin position="13"/>
        <end position="47"/>
    </location>
</feature>
<reference evidence="2" key="1">
    <citation type="submission" date="2021-06" db="EMBL/GenBank/DDBJ databases">
        <authorList>
            <person name="Hodson N. C."/>
            <person name="Mongue J. A."/>
            <person name="Jaron S. K."/>
        </authorList>
    </citation>
    <scope>NUCLEOTIDE SEQUENCE</scope>
</reference>
<accession>A0A8J2KTA0</accession>
<organism evidence="2 3">
    <name type="scientific">Allacma fusca</name>
    <dbReference type="NCBI Taxonomy" id="39272"/>
    <lineage>
        <taxon>Eukaryota</taxon>
        <taxon>Metazoa</taxon>
        <taxon>Ecdysozoa</taxon>
        <taxon>Arthropoda</taxon>
        <taxon>Hexapoda</taxon>
        <taxon>Collembola</taxon>
        <taxon>Symphypleona</taxon>
        <taxon>Sminthuridae</taxon>
        <taxon>Allacma</taxon>
    </lineage>
</organism>
<evidence type="ECO:0000256" key="1">
    <source>
        <dbReference type="SAM" id="MobiDB-lite"/>
    </source>
</evidence>
<dbReference type="EMBL" id="CAJVCH010479075">
    <property type="protein sequence ID" value="CAG7820460.1"/>
    <property type="molecule type" value="Genomic_DNA"/>
</dbReference>
<evidence type="ECO:0000313" key="2">
    <source>
        <dbReference type="EMBL" id="CAG7820460.1"/>
    </source>
</evidence>
<protein>
    <submittedName>
        <fullName evidence="2">Uncharacterized protein</fullName>
    </submittedName>
</protein>
<feature type="region of interest" description="Disordered" evidence="1">
    <location>
        <begin position="13"/>
        <end position="119"/>
    </location>
</feature>
<evidence type="ECO:0000313" key="3">
    <source>
        <dbReference type="Proteomes" id="UP000708208"/>
    </source>
</evidence>
<feature type="compositionally biased region" description="Low complexity" evidence="1">
    <location>
        <begin position="65"/>
        <end position="101"/>
    </location>
</feature>
<name>A0A8J2KTA0_9HEXA</name>
<comment type="caution">
    <text evidence="2">The sequence shown here is derived from an EMBL/GenBank/DDBJ whole genome shotgun (WGS) entry which is preliminary data.</text>
</comment>
<sequence>VIAIALLGKKAALKPILETVQQSQGKSSSEEQNQSGQQSNSQEQGQQYGRYPMSRKQGKQYGRYSKSQEQGQQSSSQEQGQQSSSQEQGQSQSKSQEQGQQVVDSGEVGHGAIQPPLQKGSRNTVQYLLHIAQSAQGKLFLRLSIGGAANQAAESLPQSQSLQGVRVAVAGSSNGQSQTDACIEFQGTIDTPKRASRHVIAYTRKSLLEQNLSVKIQAQIQAGKNCRIMPLFVKVQGKLQRDQEMTEWAQTKSPKAQRCTADEKKGFSVSQVCLEV</sequence>
<dbReference type="Proteomes" id="UP000708208">
    <property type="component" value="Unassembled WGS sequence"/>
</dbReference>
<dbReference type="AlphaFoldDB" id="A0A8J2KTA0"/>
<feature type="non-terminal residue" evidence="2">
    <location>
        <position position="1"/>
    </location>
</feature>
<gene>
    <name evidence="2" type="ORF">AFUS01_LOCUS30850</name>
</gene>
<feature type="non-terminal residue" evidence="2">
    <location>
        <position position="276"/>
    </location>
</feature>